<dbReference type="RefSeq" id="WP_131331456.1">
    <property type="nucleotide sequence ID" value="NZ_CP044016.1"/>
</dbReference>
<gene>
    <name evidence="2" type="ORF">E0W69_018040</name>
</gene>
<evidence type="ECO:0000313" key="2">
    <source>
        <dbReference type="EMBL" id="QES90475.1"/>
    </source>
</evidence>
<organism evidence="2 3">
    <name type="scientific">Rhizosphaericola mali</name>
    <dbReference type="NCBI Taxonomy" id="2545455"/>
    <lineage>
        <taxon>Bacteria</taxon>
        <taxon>Pseudomonadati</taxon>
        <taxon>Bacteroidota</taxon>
        <taxon>Chitinophagia</taxon>
        <taxon>Chitinophagales</taxon>
        <taxon>Chitinophagaceae</taxon>
        <taxon>Rhizosphaericola</taxon>
    </lineage>
</organism>
<dbReference type="AlphaFoldDB" id="A0A5P2G4M5"/>
<dbReference type="Proteomes" id="UP000292424">
    <property type="component" value="Chromosome"/>
</dbReference>
<keyword evidence="1" id="KW-1133">Transmembrane helix</keyword>
<dbReference type="Pfam" id="PF13618">
    <property type="entry name" value="Gluconate_2-dh3"/>
    <property type="match status" value="1"/>
</dbReference>
<feature type="transmembrane region" description="Helical" evidence="1">
    <location>
        <begin position="6"/>
        <end position="25"/>
    </location>
</feature>
<evidence type="ECO:0000256" key="1">
    <source>
        <dbReference type="SAM" id="Phobius"/>
    </source>
</evidence>
<proteinExistence type="predicted"/>
<keyword evidence="1" id="KW-0812">Transmembrane</keyword>
<reference evidence="2 3" key="1">
    <citation type="submission" date="2019-09" db="EMBL/GenBank/DDBJ databases">
        <title>Complete genome sequence of Arachidicoccus sp. B3-10 isolated from apple orchard soil.</title>
        <authorList>
            <person name="Kim H.S."/>
            <person name="Han K.-I."/>
            <person name="Suh M.K."/>
            <person name="Lee K.C."/>
            <person name="Eom M.K."/>
            <person name="Kim J.-S."/>
            <person name="Kang S.W."/>
            <person name="Sin Y."/>
            <person name="Lee J.-S."/>
        </authorList>
    </citation>
    <scope>NUCLEOTIDE SEQUENCE [LARGE SCALE GENOMIC DNA]</scope>
    <source>
        <strain evidence="2 3">B3-10</strain>
    </source>
</reference>
<evidence type="ECO:0000313" key="3">
    <source>
        <dbReference type="Proteomes" id="UP000292424"/>
    </source>
</evidence>
<dbReference type="PROSITE" id="PS51257">
    <property type="entry name" value="PROKAR_LIPOPROTEIN"/>
    <property type="match status" value="1"/>
</dbReference>
<dbReference type="OrthoDB" id="6385145at2"/>
<keyword evidence="1" id="KW-0472">Membrane</keyword>
<sequence>MNRREALSAVSVIFGGAIVGSNIFLSGCKAPSPKEGLFSAEDITFLDTVGETIIPTSPGIPGAKEAKIGEFMKTIVTDCYTPENQKVFTDGIVQLNEESNKQYKKDFVKLTSDEQSKLLNSIDKSAKEYDKQQSEIFNKSMADYRKTHDLPSEVKTEAKRHYLTMMKQLTIWGYFTSEIGATKAQRYVPVPGKFDGAYPYKKGDKNFGPA</sequence>
<protein>
    <submittedName>
        <fullName evidence="2">Gluconate 2-dehydrogenase subunit 3 family protein</fullName>
    </submittedName>
</protein>
<dbReference type="EMBL" id="CP044016">
    <property type="protein sequence ID" value="QES90475.1"/>
    <property type="molecule type" value="Genomic_DNA"/>
</dbReference>
<accession>A0A5P2G4M5</accession>
<name>A0A5P2G4M5_9BACT</name>
<dbReference type="InterPro" id="IPR027056">
    <property type="entry name" value="Gluconate_2DH_su3"/>
</dbReference>
<dbReference type="KEGG" id="arac:E0W69_018040"/>
<keyword evidence="3" id="KW-1185">Reference proteome</keyword>